<organism evidence="3 4">
    <name type="scientific">Mycobacterium bouchedurhonense</name>
    <dbReference type="NCBI Taxonomy" id="701041"/>
    <lineage>
        <taxon>Bacteria</taxon>
        <taxon>Bacillati</taxon>
        <taxon>Actinomycetota</taxon>
        <taxon>Actinomycetes</taxon>
        <taxon>Mycobacteriales</taxon>
        <taxon>Mycobacteriaceae</taxon>
        <taxon>Mycobacterium</taxon>
        <taxon>Mycobacterium avium complex (MAC)</taxon>
    </lineage>
</organism>
<protein>
    <recommendedName>
        <fullName evidence="2">DUF4145 domain-containing protein</fullName>
    </recommendedName>
</protein>
<sequence length="173" mass="19065">MKCRRGAVDNDGAISPGKREYPTPDGTPDAEKLLWEEIRSCLSVNAYNAVAMLCRKLLLHLVFTHERSQNPGATPRNITFAQAVQYLLDNGVITAANEPLAVEIKNIGNRANHELPNITEGDARKILLFMNYLFVSLYEIPKQASIPTVFVGTAAEPYEGDLEPDVGSDHAQE</sequence>
<dbReference type="InterPro" id="IPR025285">
    <property type="entry name" value="DUF4145"/>
</dbReference>
<comment type="caution">
    <text evidence="3">The sequence shown here is derived from an EMBL/GenBank/DDBJ whole genome shotgun (WGS) entry which is preliminary data.</text>
</comment>
<evidence type="ECO:0000313" key="4">
    <source>
        <dbReference type="Proteomes" id="UP000192293"/>
    </source>
</evidence>
<reference evidence="3 4" key="1">
    <citation type="submission" date="2017-02" db="EMBL/GenBank/DDBJ databases">
        <title>The new phylogeny of genus Mycobacterium.</title>
        <authorList>
            <person name="Tortoli E."/>
            <person name="Trovato A."/>
            <person name="Cirillo D.M."/>
        </authorList>
    </citation>
    <scope>NUCLEOTIDE SEQUENCE [LARGE SCALE GENOMIC DNA]</scope>
    <source>
        <strain evidence="3 4">DSM 45439</strain>
    </source>
</reference>
<feature type="region of interest" description="Disordered" evidence="1">
    <location>
        <begin position="1"/>
        <end position="27"/>
    </location>
</feature>
<dbReference type="Proteomes" id="UP000192293">
    <property type="component" value="Unassembled WGS sequence"/>
</dbReference>
<accession>A0ABX3SHQ1</accession>
<keyword evidence="4" id="KW-1185">Reference proteome</keyword>
<feature type="domain" description="DUF4145" evidence="2">
    <location>
        <begin position="36"/>
        <end position="130"/>
    </location>
</feature>
<name>A0ABX3SHQ1_MYCBC</name>
<evidence type="ECO:0000256" key="1">
    <source>
        <dbReference type="SAM" id="MobiDB-lite"/>
    </source>
</evidence>
<gene>
    <name evidence="3" type="ORF">BST19_04485</name>
</gene>
<dbReference type="EMBL" id="MVHL01000004">
    <property type="protein sequence ID" value="ORA56141.1"/>
    <property type="molecule type" value="Genomic_DNA"/>
</dbReference>
<evidence type="ECO:0000313" key="3">
    <source>
        <dbReference type="EMBL" id="ORA56141.1"/>
    </source>
</evidence>
<proteinExistence type="predicted"/>
<evidence type="ECO:0000259" key="2">
    <source>
        <dbReference type="Pfam" id="PF13643"/>
    </source>
</evidence>
<dbReference type="Pfam" id="PF13643">
    <property type="entry name" value="DUF4145"/>
    <property type="match status" value="1"/>
</dbReference>